<evidence type="ECO:0000313" key="2">
    <source>
        <dbReference type="Proteomes" id="UP000663801"/>
    </source>
</evidence>
<accession>A0A938YHF0</accession>
<dbReference type="SUPFAM" id="SSF110296">
    <property type="entry name" value="Oligoxyloglucan reducing end-specific cellobiohydrolase"/>
    <property type="match status" value="1"/>
</dbReference>
<dbReference type="InterPro" id="IPR015943">
    <property type="entry name" value="WD40/YVTN_repeat-like_dom_sf"/>
</dbReference>
<name>A0A938YHF0_9ACTN</name>
<gene>
    <name evidence="1" type="ORF">JL107_14915</name>
</gene>
<dbReference type="InterPro" id="IPR052025">
    <property type="entry name" value="Xyloglucanase_GH74"/>
</dbReference>
<sequence length="366" mass="38715">MSQTVLLIGTRKGLWVARSDGDRREWRMDPPQLLMENVSAVGVDPRGPGDGPRLYAGSTSWVYGTRVLVSDDLGASFTAGPVDAIRFPERTEATLAAVWQLTPGIGVGEVWAGTEPSALFHSTDGGGSFTLVDGLWDHPHRPTWAPGGGGQAVHTVLPHPTDPDDVLVAMSTGGVYRTGDGGVSWQARSSGIRADFLPGEEPPDHGQCVHKAVRNPADPAQLFAQNHGGVFRSDDGGVHWTDISAGLPADFGFSVLAHPHRPGTVFVLPLVADVERLPPGGQLAVWRSDDAGRTWREQIDGLPTDPVWSAVMRDAACTDTADPAGIYLGTRSGSVFAGTDVGGELTFTTVARDLPDVLSLRALVIS</sequence>
<evidence type="ECO:0008006" key="3">
    <source>
        <dbReference type="Google" id="ProtNLM"/>
    </source>
</evidence>
<organism evidence="1 2">
    <name type="scientific">Nakamurella flavida</name>
    <dbReference type="NCBI Taxonomy" id="363630"/>
    <lineage>
        <taxon>Bacteria</taxon>
        <taxon>Bacillati</taxon>
        <taxon>Actinomycetota</taxon>
        <taxon>Actinomycetes</taxon>
        <taxon>Nakamurellales</taxon>
        <taxon>Nakamurellaceae</taxon>
        <taxon>Nakamurella</taxon>
    </lineage>
</organism>
<dbReference type="EMBL" id="JAERWL010000012">
    <property type="protein sequence ID" value="MBM9477741.1"/>
    <property type="molecule type" value="Genomic_DNA"/>
</dbReference>
<dbReference type="AlphaFoldDB" id="A0A938YHF0"/>
<dbReference type="RefSeq" id="WP_205257854.1">
    <property type="nucleotide sequence ID" value="NZ_BAAAPV010000005.1"/>
</dbReference>
<proteinExistence type="predicted"/>
<dbReference type="PANTHER" id="PTHR43739:SF5">
    <property type="entry name" value="EXO-ALPHA-SIALIDASE"/>
    <property type="match status" value="1"/>
</dbReference>
<protein>
    <recommendedName>
        <fullName evidence="3">Exo-alpha-sialidase</fullName>
    </recommendedName>
</protein>
<evidence type="ECO:0000313" key="1">
    <source>
        <dbReference type="EMBL" id="MBM9477741.1"/>
    </source>
</evidence>
<dbReference type="CDD" id="cd15482">
    <property type="entry name" value="Sialidase_non-viral"/>
    <property type="match status" value="1"/>
</dbReference>
<dbReference type="GO" id="GO:0010411">
    <property type="term" value="P:xyloglucan metabolic process"/>
    <property type="evidence" value="ECO:0007669"/>
    <property type="project" value="TreeGrafter"/>
</dbReference>
<comment type="caution">
    <text evidence="1">The sequence shown here is derived from an EMBL/GenBank/DDBJ whole genome shotgun (WGS) entry which is preliminary data.</text>
</comment>
<reference evidence="1" key="1">
    <citation type="submission" date="2021-01" db="EMBL/GenBank/DDBJ databases">
        <title>KCTC 19127 draft genome.</title>
        <authorList>
            <person name="An D."/>
        </authorList>
    </citation>
    <scope>NUCLEOTIDE SEQUENCE</scope>
    <source>
        <strain evidence="1">KCTC 19127</strain>
    </source>
</reference>
<keyword evidence="2" id="KW-1185">Reference proteome</keyword>
<dbReference type="Gene3D" id="2.130.10.10">
    <property type="entry name" value="YVTN repeat-like/Quinoprotein amine dehydrogenase"/>
    <property type="match status" value="1"/>
</dbReference>
<dbReference type="PANTHER" id="PTHR43739">
    <property type="entry name" value="XYLOGLUCANASE (EUROFUNG)"/>
    <property type="match status" value="1"/>
</dbReference>
<dbReference type="Proteomes" id="UP000663801">
    <property type="component" value="Unassembled WGS sequence"/>
</dbReference>